<dbReference type="InterPro" id="IPR004147">
    <property type="entry name" value="ABC1_dom"/>
</dbReference>
<evidence type="ECO:0000256" key="2">
    <source>
        <dbReference type="SAM" id="MobiDB-lite"/>
    </source>
</evidence>
<dbReference type="GO" id="GO:0005524">
    <property type="term" value="F:ATP binding"/>
    <property type="evidence" value="ECO:0007669"/>
    <property type="project" value="InterPro"/>
</dbReference>
<comment type="similarity">
    <text evidence="1">Belongs to the protein kinase superfamily. ADCK protein kinase family.</text>
</comment>
<feature type="region of interest" description="Disordered" evidence="2">
    <location>
        <begin position="1030"/>
        <end position="1151"/>
    </location>
</feature>
<reference evidence="4 5" key="1">
    <citation type="submission" date="2022-07" db="EMBL/GenBank/DDBJ databases">
        <title>Genome-wide signatures of adaptation to extreme environments.</title>
        <authorList>
            <person name="Cho C.H."/>
            <person name="Yoon H.S."/>
        </authorList>
    </citation>
    <scope>NUCLEOTIDE SEQUENCE [LARGE SCALE GENOMIC DNA]</scope>
    <source>
        <strain evidence="4 5">DBV 063 E5</strain>
    </source>
</reference>
<dbReference type="InterPro" id="IPR050154">
    <property type="entry name" value="UbiB_kinase"/>
</dbReference>
<dbReference type="PANTHER" id="PTHR10566:SF113">
    <property type="entry name" value="PROTEIN ACTIVITY OF BC1 COMPLEX KINASE 7, CHLOROPLASTIC"/>
    <property type="match status" value="1"/>
</dbReference>
<dbReference type="InterPro" id="IPR000719">
    <property type="entry name" value="Prot_kinase_dom"/>
</dbReference>
<evidence type="ECO:0000313" key="4">
    <source>
        <dbReference type="EMBL" id="KAK4536963.1"/>
    </source>
</evidence>
<feature type="compositionally biased region" description="Polar residues" evidence="2">
    <location>
        <begin position="1085"/>
        <end position="1096"/>
    </location>
</feature>
<comment type="caution">
    <text evidence="4">The sequence shown here is derived from an EMBL/GenBank/DDBJ whole genome shotgun (WGS) entry which is preliminary data.</text>
</comment>
<dbReference type="AlphaFoldDB" id="A0AAV9IXY5"/>
<keyword evidence="5" id="KW-1185">Reference proteome</keyword>
<organism evidence="4 5">
    <name type="scientific">Cyanidium caldarium</name>
    <name type="common">Red alga</name>
    <dbReference type="NCBI Taxonomy" id="2771"/>
    <lineage>
        <taxon>Eukaryota</taxon>
        <taxon>Rhodophyta</taxon>
        <taxon>Bangiophyceae</taxon>
        <taxon>Cyanidiales</taxon>
        <taxon>Cyanidiaceae</taxon>
        <taxon>Cyanidium</taxon>
    </lineage>
</organism>
<proteinExistence type="inferred from homology"/>
<dbReference type="Proteomes" id="UP001301350">
    <property type="component" value="Unassembled WGS sequence"/>
</dbReference>
<evidence type="ECO:0000259" key="3">
    <source>
        <dbReference type="PROSITE" id="PS50011"/>
    </source>
</evidence>
<dbReference type="GO" id="GO:0004672">
    <property type="term" value="F:protein kinase activity"/>
    <property type="evidence" value="ECO:0007669"/>
    <property type="project" value="InterPro"/>
</dbReference>
<feature type="compositionally biased region" description="Basic and acidic residues" evidence="2">
    <location>
        <begin position="1137"/>
        <end position="1151"/>
    </location>
</feature>
<feature type="domain" description="Protein kinase" evidence="3">
    <location>
        <begin position="404"/>
        <end position="722"/>
    </location>
</feature>
<dbReference type="EMBL" id="JANCYW010000010">
    <property type="protein sequence ID" value="KAK4536963.1"/>
    <property type="molecule type" value="Genomic_DNA"/>
</dbReference>
<dbReference type="PANTHER" id="PTHR10566">
    <property type="entry name" value="CHAPERONE-ACTIVITY OF BC1 COMPLEX CABC1 -RELATED"/>
    <property type="match status" value="1"/>
</dbReference>
<accession>A0AAV9IXY5</accession>
<feature type="compositionally biased region" description="Low complexity" evidence="2">
    <location>
        <begin position="1097"/>
        <end position="1111"/>
    </location>
</feature>
<dbReference type="InterPro" id="IPR011009">
    <property type="entry name" value="Kinase-like_dom_sf"/>
</dbReference>
<dbReference type="CDD" id="cd05121">
    <property type="entry name" value="ABC1_ADCK3-like"/>
    <property type="match status" value="1"/>
</dbReference>
<dbReference type="PROSITE" id="PS50011">
    <property type="entry name" value="PROTEIN_KINASE_DOM"/>
    <property type="match status" value="1"/>
</dbReference>
<dbReference type="SUPFAM" id="SSF56112">
    <property type="entry name" value="Protein kinase-like (PK-like)"/>
    <property type="match status" value="1"/>
</dbReference>
<feature type="compositionally biased region" description="Low complexity" evidence="2">
    <location>
        <begin position="1119"/>
        <end position="1128"/>
    </location>
</feature>
<name>A0AAV9IXY5_CYACA</name>
<sequence length="1151" mass="128205">MALWWRFGAGVGDGARVKRVERLPSTLRRPPGALPADTLRRRQVWVVMASVLGVLAAHGWWPWSTAVEASTADQARWPVQPTDTLVSEGTMLERRHLYPDAMWELDPPWEPLRNPRWSELTRELTPDAIVPDELDGTSSEVVDVDPNMWAQAQHLRFESDREPMSAKSIDLMRVLGVSAIVGGVIVWSYVLNERASSKVRLPGTYNPSKIAAYFRWRPEQVATRAFTILFEWVRYFVGAYRDQLEYRICGTVMEEADSKKAASSNNSEAATLNGRSSPEWKERSWIWGHLWGQRADGGEEVDATTTTPLPTLRKVLGAGFGRTPEYWNWRWQRRAVLLREALERLGPAFVKLGQALATRPDIVGETSARELQRLQDDMPLFPNEEAFRFIRMELGAPPHRAFDWISENPIASASIGQVYKAQLDGVDIAVKVQRPGIVERIALDFFIVRILGSLLMRLPWALRTDLVEAIDEYASRLFEETDYHHEAENMRRFRQHYGSMPGIFVPEVYPEYSSAHVLTMEWVHGRRLVDESASVRREDIPLIKLAIACSLTQLLEDGFLHADPHAGNLLVTGDGSRLAYIDYGLMSQVPQAVQLSIICAIVHLINREYELLANDFLGLTMMHSDDLNVELPAFAGALRSVFDDGASDGNSAPADDQQPEDFTLQGMAEKLLRMTARFPFVLPPYFLNNIRALAMLEGLALNADPTFRMIDVIYPYMVHRMLTDAAPPLQTALRDFALKPSGEPRWDRIERLLRDASRFMPLNSAFGAVSNSTSTLEAAAKEAAETVMRRREQATDASVSKNVYFESGTAAERTATTVDDTPAAATASNNSRPVDRPTELNADIAAEIRDDAQLDGRRVDMLMVFIASPSGAFLRHALERQVSDDWNERWQRALDRLEARLLPARLLKALTGAGGDAPPAMNRGDKAVTRAEKTSLENRLRLVQMATHLSPSRWRILLRYAPVMLWSALRVMYWVAVRVLRRVVVDSWLIARCLVQRQPAAVIETSAKDVTASADDGENGMRGLVKARTETEHEAGAVRATAAEGNGVAVPEMARPTRPKSVESHHQNGQHTAATKGENAAGASTERNGVRSQAGDTSRTATHSTHSAAAHKGNGVWHANGASANGAAPPSPQRRRSPADTDTRRRDTPPS</sequence>
<protein>
    <recommendedName>
        <fullName evidence="3">Protein kinase domain-containing protein</fullName>
    </recommendedName>
</protein>
<dbReference type="Pfam" id="PF03109">
    <property type="entry name" value="ABC1"/>
    <property type="match status" value="1"/>
</dbReference>
<gene>
    <name evidence="4" type="ORF">CDCA_CDCA10G2988</name>
</gene>
<evidence type="ECO:0000256" key="1">
    <source>
        <dbReference type="ARBA" id="ARBA00009670"/>
    </source>
</evidence>
<evidence type="ECO:0000313" key="5">
    <source>
        <dbReference type="Proteomes" id="UP001301350"/>
    </source>
</evidence>